<dbReference type="CDD" id="cd06558">
    <property type="entry name" value="crotonase-like"/>
    <property type="match status" value="1"/>
</dbReference>
<gene>
    <name evidence="2" type="ORF">GCM10010974_33840</name>
</gene>
<dbReference type="InterPro" id="IPR029045">
    <property type="entry name" value="ClpP/crotonase-like_dom_sf"/>
</dbReference>
<name>A0ABQ1MXE8_9MICO</name>
<dbReference type="InterPro" id="IPR051683">
    <property type="entry name" value="Enoyl-CoA_Hydratase/Isomerase"/>
</dbReference>
<dbReference type="Proteomes" id="UP000632322">
    <property type="component" value="Unassembled WGS sequence"/>
</dbReference>
<protein>
    <submittedName>
        <fullName evidence="2">Enoyl-CoA hydratase</fullName>
    </submittedName>
</protein>
<reference evidence="3" key="1">
    <citation type="journal article" date="2019" name="Int. J. Syst. Evol. Microbiol.">
        <title>The Global Catalogue of Microorganisms (GCM) 10K type strain sequencing project: providing services to taxonomists for standard genome sequencing and annotation.</title>
        <authorList>
            <consortium name="The Broad Institute Genomics Platform"/>
            <consortium name="The Broad Institute Genome Sequencing Center for Infectious Disease"/>
            <person name="Wu L."/>
            <person name="Ma J."/>
        </authorList>
    </citation>
    <scope>NUCLEOTIDE SEQUENCE [LARGE SCALE GENOMIC DNA]</scope>
    <source>
        <strain evidence="3">CGMCC 1.15472</strain>
    </source>
</reference>
<dbReference type="PANTHER" id="PTHR42964">
    <property type="entry name" value="ENOYL-COA HYDRATASE"/>
    <property type="match status" value="1"/>
</dbReference>
<comment type="caution">
    <text evidence="2">The sequence shown here is derived from an EMBL/GenBank/DDBJ whole genome shotgun (WGS) entry which is preliminary data.</text>
</comment>
<keyword evidence="3" id="KW-1185">Reference proteome</keyword>
<dbReference type="InterPro" id="IPR001753">
    <property type="entry name" value="Enoyl-CoA_hydra/iso"/>
</dbReference>
<evidence type="ECO:0000256" key="1">
    <source>
        <dbReference type="ARBA" id="ARBA00005254"/>
    </source>
</evidence>
<proteinExistence type="inferred from homology"/>
<evidence type="ECO:0000313" key="2">
    <source>
        <dbReference type="EMBL" id="GGC48871.1"/>
    </source>
</evidence>
<dbReference type="EMBL" id="BMJG01000020">
    <property type="protein sequence ID" value="GGC48871.1"/>
    <property type="molecule type" value="Genomic_DNA"/>
</dbReference>
<dbReference type="RefSeq" id="WP_181272300.1">
    <property type="nucleotide sequence ID" value="NZ_BMJG01000020.1"/>
</dbReference>
<organism evidence="2 3">
    <name type="scientific">Brevibacterium sediminis</name>
    <dbReference type="NCBI Taxonomy" id="1857024"/>
    <lineage>
        <taxon>Bacteria</taxon>
        <taxon>Bacillati</taxon>
        <taxon>Actinomycetota</taxon>
        <taxon>Actinomycetes</taxon>
        <taxon>Micrococcales</taxon>
        <taxon>Brevibacteriaceae</taxon>
        <taxon>Brevibacterium</taxon>
    </lineage>
</organism>
<dbReference type="PANTHER" id="PTHR42964:SF1">
    <property type="entry name" value="POLYKETIDE BIOSYNTHESIS ENOYL-COA HYDRATASE PKSH-RELATED"/>
    <property type="match status" value="1"/>
</dbReference>
<dbReference type="SUPFAM" id="SSF52096">
    <property type="entry name" value="ClpP/crotonase"/>
    <property type="match status" value="1"/>
</dbReference>
<sequence length="255" mass="27001">MTTAEILTEVRDSALHVTFNRPEARNAMTWEMYQGLAEAAARVDDNESLRVLVLRGAGGRAFVAGTDIAQFRGFTGENGVAYEKRIDEVLSALASVAKPVVAVIDGHCVGGGLGIAACADVRIASPGASFSVPIAKTLGNTLSASTLRRLVRAFGEPRVASMLLTARRVDAKEALASGFLTSVEEDLDTAAGRTIASITSGAPLTQWSIKENLRRLNSSEPVDDSDVVAAVYGSEDFAAAVESFLAKKPMEWRGR</sequence>
<evidence type="ECO:0000313" key="3">
    <source>
        <dbReference type="Proteomes" id="UP000632322"/>
    </source>
</evidence>
<comment type="similarity">
    <text evidence="1">Belongs to the enoyl-CoA hydratase/isomerase family.</text>
</comment>
<dbReference type="Gene3D" id="3.90.226.10">
    <property type="entry name" value="2-enoyl-CoA Hydratase, Chain A, domain 1"/>
    <property type="match status" value="1"/>
</dbReference>
<dbReference type="Pfam" id="PF00378">
    <property type="entry name" value="ECH_1"/>
    <property type="match status" value="1"/>
</dbReference>
<accession>A0ABQ1MXE8</accession>
<dbReference type="NCBIfam" id="NF004796">
    <property type="entry name" value="PRK06144.1"/>
    <property type="match status" value="1"/>
</dbReference>